<keyword evidence="3 12" id="KW-0444">Lipid biosynthesis</keyword>
<dbReference type="Proteomes" id="UP000037510">
    <property type="component" value="Unassembled WGS sequence"/>
</dbReference>
<feature type="transmembrane region" description="Helical" evidence="14">
    <location>
        <begin position="141"/>
        <end position="161"/>
    </location>
</feature>
<keyword evidence="17" id="KW-1185">Reference proteome</keyword>
<accession>A0A0L7LIJ1</accession>
<evidence type="ECO:0000256" key="11">
    <source>
        <dbReference type="ARBA" id="ARBA00023160"/>
    </source>
</evidence>
<dbReference type="GO" id="GO:0004768">
    <property type="term" value="F:stearoyl-CoA 9-desaturase activity"/>
    <property type="evidence" value="ECO:0007669"/>
    <property type="project" value="TreeGrafter"/>
</dbReference>
<comment type="similarity">
    <text evidence="2 12">Belongs to the fatty acid desaturase type 1 family.</text>
</comment>
<feature type="compositionally biased region" description="Basic and acidic residues" evidence="13">
    <location>
        <begin position="247"/>
        <end position="261"/>
    </location>
</feature>
<keyword evidence="10 14" id="KW-0472">Membrane</keyword>
<dbReference type="AlphaFoldDB" id="A0A0L7LIJ1"/>
<evidence type="ECO:0000313" key="16">
    <source>
        <dbReference type="EMBL" id="KOB75262.1"/>
    </source>
</evidence>
<keyword evidence="11 12" id="KW-0275">Fatty acid biosynthesis</keyword>
<evidence type="ECO:0000259" key="15">
    <source>
        <dbReference type="Pfam" id="PF00487"/>
    </source>
</evidence>
<protein>
    <submittedName>
        <fullName evidence="16">Delta-9 desaturase 14-26</fullName>
    </submittedName>
</protein>
<feature type="region of interest" description="Disordered" evidence="13">
    <location>
        <begin position="237"/>
        <end position="288"/>
    </location>
</feature>
<dbReference type="InterPro" id="IPR005804">
    <property type="entry name" value="FA_desaturase_dom"/>
</dbReference>
<evidence type="ECO:0000256" key="5">
    <source>
        <dbReference type="ARBA" id="ARBA00022832"/>
    </source>
</evidence>
<dbReference type="PANTHER" id="PTHR11351">
    <property type="entry name" value="ACYL-COA DESATURASE"/>
    <property type="match status" value="1"/>
</dbReference>
<evidence type="ECO:0000256" key="4">
    <source>
        <dbReference type="ARBA" id="ARBA00022692"/>
    </source>
</evidence>
<evidence type="ECO:0000313" key="17">
    <source>
        <dbReference type="Proteomes" id="UP000037510"/>
    </source>
</evidence>
<dbReference type="GO" id="GO:0005789">
    <property type="term" value="C:endoplasmic reticulum membrane"/>
    <property type="evidence" value="ECO:0007669"/>
    <property type="project" value="TreeGrafter"/>
</dbReference>
<evidence type="ECO:0000256" key="6">
    <source>
        <dbReference type="ARBA" id="ARBA00022989"/>
    </source>
</evidence>
<comment type="cofactor">
    <cofactor evidence="12">
        <name>Fe(2+)</name>
        <dbReference type="ChEBI" id="CHEBI:29033"/>
    </cofactor>
</comment>
<dbReference type="CDD" id="cd03505">
    <property type="entry name" value="Delta9-FADS-like"/>
    <property type="match status" value="1"/>
</dbReference>
<evidence type="ECO:0000256" key="10">
    <source>
        <dbReference type="ARBA" id="ARBA00023136"/>
    </source>
</evidence>
<evidence type="ECO:0000256" key="3">
    <source>
        <dbReference type="ARBA" id="ARBA00022516"/>
    </source>
</evidence>
<gene>
    <name evidence="16" type="ORF">OBRU01_07944</name>
</gene>
<feature type="non-terminal residue" evidence="16">
    <location>
        <position position="288"/>
    </location>
</feature>
<dbReference type="GO" id="GO:0006636">
    <property type="term" value="P:unsaturated fatty acid biosynthetic process"/>
    <property type="evidence" value="ECO:0007669"/>
    <property type="project" value="TreeGrafter"/>
</dbReference>
<proteinExistence type="inferred from homology"/>
<comment type="caution">
    <text evidence="16">The sequence shown here is derived from an EMBL/GenBank/DDBJ whole genome shotgun (WGS) entry which is preliminary data.</text>
</comment>
<evidence type="ECO:0000256" key="2">
    <source>
        <dbReference type="ARBA" id="ARBA00009295"/>
    </source>
</evidence>
<dbReference type="PANTHER" id="PTHR11351:SF98">
    <property type="entry name" value="RE43130P"/>
    <property type="match status" value="1"/>
</dbReference>
<keyword evidence="4 12" id="KW-0812">Transmembrane</keyword>
<keyword evidence="8" id="KW-0408">Iron</keyword>
<reference evidence="16 17" key="1">
    <citation type="journal article" date="2015" name="Genome Biol. Evol.">
        <title>The genome of winter moth (Operophtera brumata) provides a genomic perspective on sexual dimorphism and phenology.</title>
        <authorList>
            <person name="Derks M.F."/>
            <person name="Smit S."/>
            <person name="Salis L."/>
            <person name="Schijlen E."/>
            <person name="Bossers A."/>
            <person name="Mateman C."/>
            <person name="Pijl A.S."/>
            <person name="de Ridder D."/>
            <person name="Groenen M.A."/>
            <person name="Visser M.E."/>
            <person name="Megens H.J."/>
        </authorList>
    </citation>
    <scope>NUCLEOTIDE SEQUENCE [LARGE SCALE GENOMIC DNA]</scope>
    <source>
        <strain evidence="16">WM2013NL</strain>
        <tissue evidence="16">Head and thorax</tissue>
    </source>
</reference>
<feature type="non-terminal residue" evidence="16">
    <location>
        <position position="1"/>
    </location>
</feature>
<name>A0A0L7LIJ1_OPEBR</name>
<dbReference type="EMBL" id="JTDY01000964">
    <property type="protein sequence ID" value="KOB75262.1"/>
    <property type="molecule type" value="Genomic_DNA"/>
</dbReference>
<evidence type="ECO:0000256" key="7">
    <source>
        <dbReference type="ARBA" id="ARBA00023002"/>
    </source>
</evidence>
<keyword evidence="9" id="KW-0443">Lipid metabolism</keyword>
<dbReference type="GO" id="GO:0005506">
    <property type="term" value="F:iron ion binding"/>
    <property type="evidence" value="ECO:0007669"/>
    <property type="project" value="TreeGrafter"/>
</dbReference>
<feature type="compositionally biased region" description="Basic and acidic residues" evidence="13">
    <location>
        <begin position="279"/>
        <end position="288"/>
    </location>
</feature>
<keyword evidence="6 14" id="KW-1133">Transmembrane helix</keyword>
<evidence type="ECO:0000256" key="8">
    <source>
        <dbReference type="ARBA" id="ARBA00023004"/>
    </source>
</evidence>
<evidence type="ECO:0000256" key="12">
    <source>
        <dbReference type="RuleBase" id="RU000581"/>
    </source>
</evidence>
<evidence type="ECO:0000256" key="14">
    <source>
        <dbReference type="SAM" id="Phobius"/>
    </source>
</evidence>
<evidence type="ECO:0000256" key="1">
    <source>
        <dbReference type="ARBA" id="ARBA00004141"/>
    </source>
</evidence>
<dbReference type="STRING" id="104452.A0A0L7LIJ1"/>
<keyword evidence="7 12" id="KW-0560">Oxidoreductase</keyword>
<keyword evidence="5" id="KW-0276">Fatty acid metabolism</keyword>
<evidence type="ECO:0000256" key="9">
    <source>
        <dbReference type="ARBA" id="ARBA00023098"/>
    </source>
</evidence>
<dbReference type="InterPro" id="IPR015876">
    <property type="entry name" value="Acyl-CoA_DS"/>
</dbReference>
<sequence>MFTGRCRMWTILFAGAHRLWAHRAYKARWPLRLFLAVMQTMAFQNHIYEWVRDHRVHHKFTETDADPHNAKRGFFFSHIGWLMLRKHKDVFDKGATVDMSDLEKDPIVMFQKRTYLVLMPLLCFVFPSMIPVYFWGEDAWTSWYVASITRYTVSLHFTWLVNSAAHIWGNRPYDKNIGATDNVSVAICAFGEGWHNYHHVFPWDYKAAELGNYSTNLSTALIDFAAKHAEMIKNRVTRTGDGTHPWAQKEEEVSEDHHHPENPVWGWDDQDLPDEDRDLAEISHRKTE</sequence>
<evidence type="ECO:0000256" key="13">
    <source>
        <dbReference type="SAM" id="MobiDB-lite"/>
    </source>
</evidence>
<feature type="compositionally biased region" description="Acidic residues" evidence="13">
    <location>
        <begin position="268"/>
        <end position="278"/>
    </location>
</feature>
<comment type="subcellular location">
    <subcellularLocation>
        <location evidence="1">Membrane</location>
        <topology evidence="1">Multi-pass membrane protein</topology>
    </subcellularLocation>
</comment>
<organism evidence="16 17">
    <name type="scientific">Operophtera brumata</name>
    <name type="common">Winter moth</name>
    <name type="synonym">Phalaena brumata</name>
    <dbReference type="NCBI Taxonomy" id="104452"/>
    <lineage>
        <taxon>Eukaryota</taxon>
        <taxon>Metazoa</taxon>
        <taxon>Ecdysozoa</taxon>
        <taxon>Arthropoda</taxon>
        <taxon>Hexapoda</taxon>
        <taxon>Insecta</taxon>
        <taxon>Pterygota</taxon>
        <taxon>Neoptera</taxon>
        <taxon>Endopterygota</taxon>
        <taxon>Lepidoptera</taxon>
        <taxon>Glossata</taxon>
        <taxon>Ditrysia</taxon>
        <taxon>Geometroidea</taxon>
        <taxon>Geometridae</taxon>
        <taxon>Larentiinae</taxon>
        <taxon>Operophtera</taxon>
    </lineage>
</organism>
<feature type="transmembrane region" description="Helical" evidence="14">
    <location>
        <begin position="114"/>
        <end position="135"/>
    </location>
</feature>
<feature type="domain" description="Fatty acid desaturase" evidence="15">
    <location>
        <begin position="6"/>
        <end position="202"/>
    </location>
</feature>
<dbReference type="Pfam" id="PF00487">
    <property type="entry name" value="FA_desaturase"/>
    <property type="match status" value="1"/>
</dbReference>
<dbReference type="PRINTS" id="PR00075">
    <property type="entry name" value="FACDDSATRASE"/>
</dbReference>
<comment type="domain">
    <text evidence="12">The histidine box domains are involved in binding the catalytic metal ions.</text>
</comment>